<keyword evidence="4" id="KW-1185">Reference proteome</keyword>
<feature type="domain" description="ORC1/DEAH AAA+ ATPase" evidence="2">
    <location>
        <begin position="123"/>
        <end position="273"/>
    </location>
</feature>
<dbReference type="RefSeq" id="WP_386045717.1">
    <property type="nucleotide sequence ID" value="NZ_JBHUIO010000005.1"/>
</dbReference>
<accession>A0ABW4ZVS1</accession>
<dbReference type="Pfam" id="PF13401">
    <property type="entry name" value="AAA_22"/>
    <property type="match status" value="1"/>
</dbReference>
<dbReference type="Proteomes" id="UP001597343">
    <property type="component" value="Unassembled WGS sequence"/>
</dbReference>
<dbReference type="GO" id="GO:0005524">
    <property type="term" value="F:ATP binding"/>
    <property type="evidence" value="ECO:0007669"/>
    <property type="project" value="UniProtKB-KW"/>
</dbReference>
<keyword evidence="1" id="KW-0175">Coiled coil</keyword>
<reference evidence="4" key="1">
    <citation type="journal article" date="2019" name="Int. J. Syst. Evol. Microbiol.">
        <title>The Global Catalogue of Microorganisms (GCM) 10K type strain sequencing project: providing services to taxonomists for standard genome sequencing and annotation.</title>
        <authorList>
            <consortium name="The Broad Institute Genomics Platform"/>
            <consortium name="The Broad Institute Genome Sequencing Center for Infectious Disease"/>
            <person name="Wu L."/>
            <person name="Ma J."/>
        </authorList>
    </citation>
    <scope>NUCLEOTIDE SEQUENCE [LARGE SCALE GENOMIC DNA]</scope>
    <source>
        <strain evidence="4">CGMCC 1.13574</strain>
    </source>
</reference>
<dbReference type="InterPro" id="IPR049945">
    <property type="entry name" value="AAA_22"/>
</dbReference>
<name>A0ABW4ZVS1_9BACL</name>
<dbReference type="InterPro" id="IPR027417">
    <property type="entry name" value="P-loop_NTPase"/>
</dbReference>
<keyword evidence="3" id="KW-0067">ATP-binding</keyword>
<comment type="caution">
    <text evidence="3">The sequence shown here is derived from an EMBL/GenBank/DDBJ whole genome shotgun (WGS) entry which is preliminary data.</text>
</comment>
<feature type="coiled-coil region" evidence="1">
    <location>
        <begin position="409"/>
        <end position="436"/>
    </location>
</feature>
<dbReference type="SUPFAM" id="SSF52540">
    <property type="entry name" value="P-loop containing nucleoside triphosphate hydrolases"/>
    <property type="match status" value="1"/>
</dbReference>
<evidence type="ECO:0000313" key="4">
    <source>
        <dbReference type="Proteomes" id="UP001597343"/>
    </source>
</evidence>
<dbReference type="EMBL" id="JBHUIO010000005">
    <property type="protein sequence ID" value="MFD2170072.1"/>
    <property type="molecule type" value="Genomic_DNA"/>
</dbReference>
<sequence length="532" mass="61285">MSEEYQRLQEDRRPLVKAIYHDQLLVDYRGNPLIEALPPMLEAEEAYDKLCLFPPYDEGERFLSPEIRFHALYRVQHFFQPIIRHLELEQKFSRLLRTGYLHRNPLDPSQVQQVTGQPAPNVRSSASSLTFMGFSGIGKTTAVERVLSLYPQCILHEEPVSRVQIVWLKLNCPHDGTLKSLCMDFFLKIDDLIGTNYYQKYGHRRNSISAMVSQMGRVARLHCIGALIIDEIQHLLTAKDKGSEKMMNFFVTLINEVGIPIMLIGTMRARTVLQQDFRQARRGSGQGDMVWEQMQNDHEWEMFMQEMWRYQWTRERVPLTEEISQTIYEESQGIVDIAVKLYSLTQGRSIVYSHETISPALIRQVAREDLKLVQPMLNALKSGLMSEIQKYEDIMPMGLADCLQVHQSKIDLRATIQKKKEQQEKARQAYETSIAEKAILALIGLDIDPKKAEKAVLHVLKGKGEKSQSQVVVQALAYIEEKEQREKVPRNESRLQSVLATCIEKGKRQGWSAYESLKESGFIGEPLQEFAI</sequence>
<proteinExistence type="predicted"/>
<evidence type="ECO:0000256" key="1">
    <source>
        <dbReference type="SAM" id="Coils"/>
    </source>
</evidence>
<evidence type="ECO:0000313" key="3">
    <source>
        <dbReference type="EMBL" id="MFD2170072.1"/>
    </source>
</evidence>
<dbReference type="Gene3D" id="3.40.50.300">
    <property type="entry name" value="P-loop containing nucleotide triphosphate hydrolases"/>
    <property type="match status" value="1"/>
</dbReference>
<protein>
    <submittedName>
        <fullName evidence="3">ATP-binding protein</fullName>
    </submittedName>
</protein>
<keyword evidence="3" id="KW-0547">Nucleotide-binding</keyword>
<evidence type="ECO:0000259" key="2">
    <source>
        <dbReference type="Pfam" id="PF13401"/>
    </source>
</evidence>
<organism evidence="3 4">
    <name type="scientific">Tumebacillus lipolyticus</name>
    <dbReference type="NCBI Taxonomy" id="1280370"/>
    <lineage>
        <taxon>Bacteria</taxon>
        <taxon>Bacillati</taxon>
        <taxon>Bacillota</taxon>
        <taxon>Bacilli</taxon>
        <taxon>Bacillales</taxon>
        <taxon>Alicyclobacillaceae</taxon>
        <taxon>Tumebacillus</taxon>
    </lineage>
</organism>
<gene>
    <name evidence="3" type="ORF">ACFSOY_08695</name>
</gene>